<sequence length="695" mass="77872">MKQVGTVDAHCSLKFVNFETYENHISHETQELSKTHLVVRRGKPFRLTLTFHGRVWKPYTDSLVLEVCLGNLSERIPVQFSDKGSDPQCWSAKIYPGNVHPQSATIYVCSPVLSSVALYDLLVHIETKQNRRSYAVGRFVLLCNPWLRDDPVYMPLDVQLQEYIKSDYGLVYTGTNLNVTIRPWSFGQYEPGVLEACLKLLEVSPQHLSNKHKDRIKRADPVYLSRVVCAMVNMGILKGRWQGDCKGGVKPPEWSSSADILHRWVTSKCSPVRYGQCWVFASVLCTVMRVLGIPSRVVTVFNAGHDCDASLKIEEYYSSTGEKLNLSRGSIWNFNVWVECWMRRPDLGAGFDGWQVLDPTPQKKSGGIFCCGPCPVVAIQQRCLHAPYDTPFIYASVNADIIRLIVHDGMVVGSMVDTKLVGQLIYTKSIGSDRPENITQAYKSKKSKTVKLARDRVAEIKTNRSVSLNIDRMPSLGDCIRILVTVTNHLSVPRVLVEHINAEIKDYNSSPHKCFWRTCKEVHMQPGGVLLLPHIIAPTEYESALADNDIVNLAVVIRDVRTKETALAAQEFNISSPEITIEIEGGDSIQMKNEYVSHVSFTNKFTKTLNGCVLTVEGSGLLQGKHEARMVLLKPGQKIEKKVSIMATSPGTKLLMATFSYNNSPNVVAKGFHKVSCYTYMTSNNLSSKKQVTTF</sequence>
<comment type="similarity">
    <text evidence="1">Belongs to the transglutaminase superfamily. Transglutaminase family.</text>
</comment>
<dbReference type="Proteomes" id="UP000261640">
    <property type="component" value="Unplaced"/>
</dbReference>
<feature type="domain" description="Transglutaminase-like" evidence="2">
    <location>
        <begin position="269"/>
        <end position="361"/>
    </location>
</feature>
<reference evidence="3" key="2">
    <citation type="submission" date="2025-09" db="UniProtKB">
        <authorList>
            <consortium name="Ensembl"/>
        </authorList>
    </citation>
    <scope>IDENTIFICATION</scope>
</reference>
<organism evidence="3 4">
    <name type="scientific">Mastacembelus armatus</name>
    <name type="common">zig-zag eel</name>
    <dbReference type="NCBI Taxonomy" id="205130"/>
    <lineage>
        <taxon>Eukaryota</taxon>
        <taxon>Metazoa</taxon>
        <taxon>Chordata</taxon>
        <taxon>Craniata</taxon>
        <taxon>Vertebrata</taxon>
        <taxon>Euteleostomi</taxon>
        <taxon>Actinopterygii</taxon>
        <taxon>Neopterygii</taxon>
        <taxon>Teleostei</taxon>
        <taxon>Neoteleostei</taxon>
        <taxon>Acanthomorphata</taxon>
        <taxon>Anabantaria</taxon>
        <taxon>Synbranchiformes</taxon>
        <taxon>Mastacembelidae</taxon>
        <taxon>Mastacembelus</taxon>
    </lineage>
</organism>
<dbReference type="InterPro" id="IPR013783">
    <property type="entry name" value="Ig-like_fold"/>
</dbReference>
<dbReference type="GO" id="GO:0005739">
    <property type="term" value="C:mitochondrion"/>
    <property type="evidence" value="ECO:0007669"/>
    <property type="project" value="TreeGrafter"/>
</dbReference>
<evidence type="ECO:0000259" key="2">
    <source>
        <dbReference type="SMART" id="SM00460"/>
    </source>
</evidence>
<dbReference type="GO" id="GO:0003810">
    <property type="term" value="F:protein-glutamine gamma-glutamyltransferase activity"/>
    <property type="evidence" value="ECO:0007669"/>
    <property type="project" value="InterPro"/>
</dbReference>
<dbReference type="InterPro" id="IPR023608">
    <property type="entry name" value="Transglutaminase_animal"/>
</dbReference>
<dbReference type="Pfam" id="PF00868">
    <property type="entry name" value="Transglut_N"/>
    <property type="match status" value="1"/>
</dbReference>
<evidence type="ECO:0000313" key="4">
    <source>
        <dbReference type="Proteomes" id="UP000261640"/>
    </source>
</evidence>
<dbReference type="Pfam" id="PF01841">
    <property type="entry name" value="Transglut_core"/>
    <property type="match status" value="1"/>
</dbReference>
<dbReference type="SUPFAM" id="SSF81296">
    <property type="entry name" value="E set domains"/>
    <property type="match status" value="1"/>
</dbReference>
<name>A0A3Q3LPI7_9TELE</name>
<dbReference type="InParanoid" id="A0A3Q3LPI7"/>
<proteinExistence type="inferred from homology"/>
<dbReference type="PANTHER" id="PTHR11590">
    <property type="entry name" value="PROTEIN-GLUTAMINE GAMMA-GLUTAMYLTRANSFERASE"/>
    <property type="match status" value="1"/>
</dbReference>
<evidence type="ECO:0000256" key="1">
    <source>
        <dbReference type="ARBA" id="ARBA00005968"/>
    </source>
</evidence>
<dbReference type="SMART" id="SM00460">
    <property type="entry name" value="TGc"/>
    <property type="match status" value="1"/>
</dbReference>
<keyword evidence="4" id="KW-1185">Reference proteome</keyword>
<dbReference type="GO" id="GO:0007399">
    <property type="term" value="P:nervous system development"/>
    <property type="evidence" value="ECO:0007669"/>
    <property type="project" value="UniProtKB-ARBA"/>
</dbReference>
<evidence type="ECO:0000313" key="3">
    <source>
        <dbReference type="Ensembl" id="ENSMAMP00000011966.1"/>
    </source>
</evidence>
<dbReference type="SUPFAM" id="SSF49309">
    <property type="entry name" value="Transglutaminase, two C-terminal domains"/>
    <property type="match status" value="2"/>
</dbReference>
<dbReference type="Pfam" id="PF00927">
    <property type="entry name" value="Transglut_C"/>
    <property type="match status" value="1"/>
</dbReference>
<dbReference type="PANTHER" id="PTHR11590:SF80">
    <property type="entry name" value="TRANSGLUTAMINASE 5,-LIKE"/>
    <property type="match status" value="1"/>
</dbReference>
<dbReference type="GeneTree" id="ENSGT01050000244866"/>
<dbReference type="InterPro" id="IPR038765">
    <property type="entry name" value="Papain-like_cys_pep_sf"/>
</dbReference>
<dbReference type="SUPFAM" id="SSF54001">
    <property type="entry name" value="Cysteine proteinases"/>
    <property type="match status" value="1"/>
</dbReference>
<protein>
    <submittedName>
        <fullName evidence="3">Protein-glutamine gamma-glutamyltransferase 2-like</fullName>
    </submittedName>
</protein>
<dbReference type="PIRSF" id="PIRSF000459">
    <property type="entry name" value="TGM_EBP42"/>
    <property type="match status" value="1"/>
</dbReference>
<dbReference type="InterPro" id="IPR002931">
    <property type="entry name" value="Transglutaminase-like"/>
</dbReference>
<accession>A0A3Q3LPI7</accession>
<dbReference type="InterPro" id="IPR008958">
    <property type="entry name" value="Transglutaminase_C"/>
</dbReference>
<dbReference type="Gene3D" id="3.90.260.10">
    <property type="entry name" value="Transglutaminase-like"/>
    <property type="match status" value="1"/>
</dbReference>
<dbReference type="STRING" id="205130.ENSMAMP00000011966"/>
<dbReference type="InterPro" id="IPR001102">
    <property type="entry name" value="Transglutaminase_N"/>
</dbReference>
<dbReference type="AlphaFoldDB" id="A0A3Q3LPI7"/>
<dbReference type="InterPro" id="IPR050779">
    <property type="entry name" value="Transglutaminase"/>
</dbReference>
<dbReference type="InterPro" id="IPR036985">
    <property type="entry name" value="Transglutaminase-like_sf"/>
</dbReference>
<dbReference type="FunFam" id="3.90.260.10:FF:000002">
    <property type="entry name" value="Erythrocyte membrane protein band 4.2"/>
    <property type="match status" value="1"/>
</dbReference>
<dbReference type="InterPro" id="IPR014756">
    <property type="entry name" value="Ig_E-set"/>
</dbReference>
<reference evidence="3" key="1">
    <citation type="submission" date="2025-08" db="UniProtKB">
        <authorList>
            <consortium name="Ensembl"/>
        </authorList>
    </citation>
    <scope>IDENTIFICATION</scope>
</reference>
<dbReference type="InterPro" id="IPR036238">
    <property type="entry name" value="Transglutaminase_C_sf"/>
</dbReference>
<dbReference type="Gene3D" id="2.60.40.10">
    <property type="entry name" value="Immunoglobulins"/>
    <property type="match status" value="3"/>
</dbReference>
<dbReference type="Ensembl" id="ENSMAMT00000012289.2">
    <property type="protein sequence ID" value="ENSMAMP00000011966.1"/>
    <property type="gene ID" value="ENSMAMG00000008074.2"/>
</dbReference>